<dbReference type="InterPro" id="IPR001117">
    <property type="entry name" value="Cu-oxidase_2nd"/>
</dbReference>
<dbReference type="Pfam" id="PF00394">
    <property type="entry name" value="Cu-oxidase"/>
    <property type="match status" value="1"/>
</dbReference>
<dbReference type="InParanoid" id="A0A7F5RJR6"/>
<protein>
    <submittedName>
        <fullName evidence="10">Laccase-like isoform X1</fullName>
    </submittedName>
</protein>
<evidence type="ECO:0000256" key="4">
    <source>
        <dbReference type="ARBA" id="ARBA00023008"/>
    </source>
</evidence>
<dbReference type="InterPro" id="IPR033138">
    <property type="entry name" value="Cu_oxidase_CS"/>
</dbReference>
<dbReference type="InterPro" id="IPR011706">
    <property type="entry name" value="Cu-oxidase_C"/>
</dbReference>
<organism evidence="9 10">
    <name type="scientific">Agrilus planipennis</name>
    <name type="common">Emerald ash borer</name>
    <name type="synonym">Agrilus marcopoli</name>
    <dbReference type="NCBI Taxonomy" id="224129"/>
    <lineage>
        <taxon>Eukaryota</taxon>
        <taxon>Metazoa</taxon>
        <taxon>Ecdysozoa</taxon>
        <taxon>Arthropoda</taxon>
        <taxon>Hexapoda</taxon>
        <taxon>Insecta</taxon>
        <taxon>Pterygota</taxon>
        <taxon>Neoptera</taxon>
        <taxon>Endopterygota</taxon>
        <taxon>Coleoptera</taxon>
        <taxon>Polyphaga</taxon>
        <taxon>Elateriformia</taxon>
        <taxon>Buprestoidea</taxon>
        <taxon>Buprestidae</taxon>
        <taxon>Agrilinae</taxon>
        <taxon>Agrilus</taxon>
    </lineage>
</organism>
<dbReference type="InterPro" id="IPR008972">
    <property type="entry name" value="Cupredoxin"/>
</dbReference>
<dbReference type="PANTHER" id="PTHR11709">
    <property type="entry name" value="MULTI-COPPER OXIDASE"/>
    <property type="match status" value="1"/>
</dbReference>
<evidence type="ECO:0000256" key="3">
    <source>
        <dbReference type="ARBA" id="ARBA00023002"/>
    </source>
</evidence>
<dbReference type="FunFam" id="2.60.40.420:FF:000031">
    <property type="entry name" value="Laccase-2 isoform A"/>
    <property type="match status" value="1"/>
</dbReference>
<comment type="similarity">
    <text evidence="1">Belongs to the multicopper oxidase family.</text>
</comment>
<reference evidence="10" key="1">
    <citation type="submission" date="2025-08" db="UniProtKB">
        <authorList>
            <consortium name="RefSeq"/>
        </authorList>
    </citation>
    <scope>IDENTIFICATION</scope>
    <source>
        <tissue evidence="10">Entire body</tissue>
    </source>
</reference>
<sequence length="708" mass="80454">MEKNNVLMMVWKSFTILCTLSTVTCASYQIGAPNNTDIEFVLINDNNPCHRTCVKGSEPMRCHYTFSVEWYRTMSKACYLCPFSPEDCDLPHCIPGEGSKRTIAVVNRQMPGPSIEVCLGDEVIVDVTNKLLSDSTSMHWHGFHQTGTPYMDGVPYVTQCPIQPGATFRYHFKAENYGTHFWHSHSGFQRADGVFGPFIVRVPDEFNPHISLYDYDLSEHIVMIMDWGTELGIDKYAAHHHSDGDNKPRSILVNGRGMSKGFLIDTNTTTYIPPARFVVEKNYRYRFRVTNSGFLNCPIEMSIDNHTLTVISSDGKDIEPVEVDSLVLYAGERFDFVLNANQEIDLYWMRFSGLMDCDARFTSVFQGAVLQYKNASETGNPSSLLDYASSHRQGLQLNPLNKGTEDNETITMPKLVSLDGWDDTLKEKPDYQFHLAYDFYKINNPHFHQGDLYGFFNVSNPKQRLLTPQLNRISMTYQDVPILQGRDTIDDKNFCNSSTIEAQDCADDYCECTHVLQVALNSVVELVMIDEGFAYDANHPFHLHGNYFRVVAMKRLGSNTTLEEVKRLDAEGKIKRNLMDAVVKDTVTVPDGGYTILRFKADNPGYWMMHCHIDFHVEIGMAVIFKVGENHEMPPVPKDFPTCGNYLPEISKLPTINPCIKKESIYSLKYWFPTFFDDSCNSSSGSSSIDSNRISVIVLVLIFTKFFC</sequence>
<dbReference type="Gene3D" id="2.60.40.420">
    <property type="entry name" value="Cupredoxins - blue copper proteins"/>
    <property type="match status" value="3"/>
</dbReference>
<dbReference type="GO" id="GO:0005507">
    <property type="term" value="F:copper ion binding"/>
    <property type="evidence" value="ECO:0007669"/>
    <property type="project" value="InterPro"/>
</dbReference>
<dbReference type="InterPro" id="IPR011707">
    <property type="entry name" value="Cu-oxidase-like_N"/>
</dbReference>
<feature type="signal peptide" evidence="5">
    <location>
        <begin position="1"/>
        <end position="26"/>
    </location>
</feature>
<dbReference type="GO" id="GO:0006826">
    <property type="term" value="P:iron ion transport"/>
    <property type="evidence" value="ECO:0007669"/>
    <property type="project" value="TreeGrafter"/>
</dbReference>
<name>A0A7F5RJR6_AGRPL</name>
<evidence type="ECO:0000259" key="7">
    <source>
        <dbReference type="Pfam" id="PF07731"/>
    </source>
</evidence>
<dbReference type="Proteomes" id="UP000192223">
    <property type="component" value="Unplaced"/>
</dbReference>
<feature type="chain" id="PRO_5028985844" evidence="5">
    <location>
        <begin position="27"/>
        <end position="708"/>
    </location>
</feature>
<dbReference type="AlphaFoldDB" id="A0A7F5RJR6"/>
<dbReference type="RefSeq" id="XP_025836115.1">
    <property type="nucleotide sequence ID" value="XM_025980330.1"/>
</dbReference>
<dbReference type="SUPFAM" id="SSF49503">
    <property type="entry name" value="Cupredoxins"/>
    <property type="match status" value="3"/>
</dbReference>
<gene>
    <name evidence="10" type="primary">LOC108738882</name>
</gene>
<dbReference type="KEGG" id="apln:108738882"/>
<dbReference type="GO" id="GO:0016491">
    <property type="term" value="F:oxidoreductase activity"/>
    <property type="evidence" value="ECO:0007669"/>
    <property type="project" value="UniProtKB-KW"/>
</dbReference>
<dbReference type="InterPro" id="IPR002355">
    <property type="entry name" value="Cu_oxidase_Cu_BS"/>
</dbReference>
<keyword evidence="2" id="KW-0479">Metal-binding</keyword>
<keyword evidence="5" id="KW-0732">Signal</keyword>
<accession>A0A7F5RJR6</accession>
<dbReference type="PROSITE" id="PS00080">
    <property type="entry name" value="MULTICOPPER_OXIDASE2"/>
    <property type="match status" value="1"/>
</dbReference>
<feature type="domain" description="Plastocyanin-like" evidence="6">
    <location>
        <begin position="220"/>
        <end position="375"/>
    </location>
</feature>
<dbReference type="PANTHER" id="PTHR11709:SF394">
    <property type="entry name" value="FI03373P-RELATED"/>
    <property type="match status" value="1"/>
</dbReference>
<evidence type="ECO:0000256" key="5">
    <source>
        <dbReference type="SAM" id="SignalP"/>
    </source>
</evidence>
<dbReference type="InterPro" id="IPR045087">
    <property type="entry name" value="Cu-oxidase_fam"/>
</dbReference>
<evidence type="ECO:0000256" key="1">
    <source>
        <dbReference type="ARBA" id="ARBA00010609"/>
    </source>
</evidence>
<dbReference type="GO" id="GO:0005886">
    <property type="term" value="C:plasma membrane"/>
    <property type="evidence" value="ECO:0007669"/>
    <property type="project" value="TreeGrafter"/>
</dbReference>
<proteinExistence type="inferred from homology"/>
<dbReference type="OrthoDB" id="2121828at2759"/>
<evidence type="ECO:0000313" key="9">
    <source>
        <dbReference type="Proteomes" id="UP000192223"/>
    </source>
</evidence>
<dbReference type="FunCoup" id="A0A7F5RJR6">
    <property type="interactions" value="29"/>
</dbReference>
<evidence type="ECO:0000313" key="10">
    <source>
        <dbReference type="RefSeq" id="XP_025836115.1"/>
    </source>
</evidence>
<dbReference type="CTD" id="115882145"/>
<dbReference type="Pfam" id="PF07732">
    <property type="entry name" value="Cu-oxidase_3"/>
    <property type="match status" value="1"/>
</dbReference>
<keyword evidence="3" id="KW-0560">Oxidoreductase</keyword>
<dbReference type="Pfam" id="PF07731">
    <property type="entry name" value="Cu-oxidase_2"/>
    <property type="match status" value="1"/>
</dbReference>
<dbReference type="CDD" id="cd13858">
    <property type="entry name" value="CuRO_1_tcLCC2_insect_like"/>
    <property type="match status" value="1"/>
</dbReference>
<feature type="domain" description="Plastocyanin-like" evidence="7">
    <location>
        <begin position="497"/>
        <end position="629"/>
    </location>
</feature>
<dbReference type="CDD" id="cd13905">
    <property type="entry name" value="CuRO_3_tcLLC2_insect_like"/>
    <property type="match status" value="1"/>
</dbReference>
<keyword evidence="4" id="KW-0186">Copper</keyword>
<evidence type="ECO:0000259" key="6">
    <source>
        <dbReference type="Pfam" id="PF00394"/>
    </source>
</evidence>
<evidence type="ECO:0000259" key="8">
    <source>
        <dbReference type="Pfam" id="PF07732"/>
    </source>
</evidence>
<keyword evidence="9" id="KW-1185">Reference proteome</keyword>
<dbReference type="GeneID" id="108738882"/>
<feature type="domain" description="Plastocyanin-like" evidence="8">
    <location>
        <begin position="95"/>
        <end position="203"/>
    </location>
</feature>
<dbReference type="CDD" id="cd13884">
    <property type="entry name" value="CuRO_2_tcLCC_insect_like"/>
    <property type="match status" value="1"/>
</dbReference>
<dbReference type="FunFam" id="2.60.40.420:FF:000045">
    <property type="entry name" value="Laccase 2"/>
    <property type="match status" value="1"/>
</dbReference>
<dbReference type="PROSITE" id="PS00079">
    <property type="entry name" value="MULTICOPPER_OXIDASE1"/>
    <property type="match status" value="1"/>
</dbReference>
<evidence type="ECO:0000256" key="2">
    <source>
        <dbReference type="ARBA" id="ARBA00022723"/>
    </source>
</evidence>